<name>A0A178XIJ5_9HYPH</name>
<keyword evidence="4" id="KW-0732">Signal</keyword>
<dbReference type="InterPro" id="IPR050490">
    <property type="entry name" value="Bact_solute-bd_prot1"/>
</dbReference>
<dbReference type="GO" id="GO:0042597">
    <property type="term" value="C:periplasmic space"/>
    <property type="evidence" value="ECO:0007669"/>
    <property type="project" value="UniProtKB-SubCell"/>
</dbReference>
<dbReference type="SUPFAM" id="SSF53850">
    <property type="entry name" value="Periplasmic binding protein-like II"/>
    <property type="match status" value="1"/>
</dbReference>
<comment type="caution">
    <text evidence="5">The sequence shown here is derived from an EMBL/GenBank/DDBJ whole genome shotgun (WGS) entry which is preliminary data.</text>
</comment>
<dbReference type="PANTHER" id="PTHR43649">
    <property type="entry name" value="ARABINOSE-BINDING PROTEIN-RELATED"/>
    <property type="match status" value="1"/>
</dbReference>
<dbReference type="OrthoDB" id="6416561at2"/>
<dbReference type="Gene3D" id="3.40.190.10">
    <property type="entry name" value="Periplasmic binding protein-like II"/>
    <property type="match status" value="1"/>
</dbReference>
<comment type="subcellular location">
    <subcellularLocation>
        <location evidence="1">Periplasm</location>
    </subcellularLocation>
</comment>
<dbReference type="PROSITE" id="PS51318">
    <property type="entry name" value="TAT"/>
    <property type="match status" value="1"/>
</dbReference>
<dbReference type="RefSeq" id="WP_064244307.1">
    <property type="nucleotide sequence ID" value="NZ_LPUX01000067.1"/>
</dbReference>
<evidence type="ECO:0008006" key="7">
    <source>
        <dbReference type="Google" id="ProtNLM"/>
    </source>
</evidence>
<dbReference type="InterPro" id="IPR006059">
    <property type="entry name" value="SBP"/>
</dbReference>
<evidence type="ECO:0000256" key="1">
    <source>
        <dbReference type="ARBA" id="ARBA00004418"/>
    </source>
</evidence>
<dbReference type="AlphaFoldDB" id="A0A178XIJ5"/>
<dbReference type="PANTHER" id="PTHR43649:SF30">
    <property type="entry name" value="ABC TRANSPORTER SUBSTRATE-BINDING PROTEIN"/>
    <property type="match status" value="1"/>
</dbReference>
<evidence type="ECO:0000256" key="2">
    <source>
        <dbReference type="ARBA" id="ARBA00008520"/>
    </source>
</evidence>
<dbReference type="InterPro" id="IPR019546">
    <property type="entry name" value="TAT_signal_bac_arc"/>
</dbReference>
<evidence type="ECO:0000313" key="5">
    <source>
        <dbReference type="EMBL" id="OAP35059.1"/>
    </source>
</evidence>
<keyword evidence="3" id="KW-0574">Periplasm</keyword>
<feature type="chain" id="PRO_5008096896" description="ABC transporter substrate-binding protein" evidence="4">
    <location>
        <begin position="31"/>
        <end position="431"/>
    </location>
</feature>
<dbReference type="STRING" id="1472378.AU381_25130"/>
<dbReference type="Pfam" id="PF13416">
    <property type="entry name" value="SBP_bac_8"/>
    <property type="match status" value="1"/>
</dbReference>
<protein>
    <recommendedName>
        <fullName evidence="7">ABC transporter substrate-binding protein</fullName>
    </recommendedName>
</protein>
<evidence type="ECO:0000313" key="6">
    <source>
        <dbReference type="Proteomes" id="UP000094025"/>
    </source>
</evidence>
<dbReference type="CDD" id="cd13585">
    <property type="entry name" value="PBP2_TMBP_like"/>
    <property type="match status" value="1"/>
</dbReference>
<sequence length="431" mass="47154">MSMNRRDLLTKATALAAAGVLTPTLFPAKAAQAGAPAKDTAAQLTTYNWGNPSEAKTYGEAFERFRKIYPNVTVQDNIAPISSWSDYADKLVTQIAGGNPPDIINIAVEGLRLAVDKKLLMPLDELIAADPEAKALVDKIPAKLKDALTVDGKLYEIPNGGQTMVIHYNTRIFKEAGVEPPKPDWTWDDFVAIAKKLTTGEGDKKIYGYGLPWFNFAIHPWYLTNGTYPVTADFKHSNLNDPKIREVAEFIHALVYEHGVSPDPIGLNVYDQFAAGRFAMVGAGRWPVTGWVANGFTDFDIVPWPRKASAETVFGCGGWGISPQSKNPELAFQAIKQLISLETVTALMEIGQQIPIYEEAARKESFLSAPKSAPVFFDALETAKPVAAPAFFNALDRILGRTFDQIITEELTAEEALAAAHEELEAEIQRG</sequence>
<keyword evidence="6" id="KW-1185">Reference proteome</keyword>
<dbReference type="EMBL" id="LPUX01000067">
    <property type="protein sequence ID" value="OAP35059.1"/>
    <property type="molecule type" value="Genomic_DNA"/>
</dbReference>
<dbReference type="InterPro" id="IPR006311">
    <property type="entry name" value="TAT_signal"/>
</dbReference>
<accession>A0A178XIJ5</accession>
<feature type="signal peptide" evidence="4">
    <location>
        <begin position="1"/>
        <end position="30"/>
    </location>
</feature>
<reference evidence="5 6" key="1">
    <citation type="journal article" date="2016" name="Int. J. Syst. Evol. Microbiol.">
        <title>Ensifer glycinis sp. nov., an novel rhizobial species associated with Glycine spp.</title>
        <authorList>
            <person name="Yan H."/>
            <person name="Yan J."/>
            <person name="Sui X.H."/>
            <person name="Wang E.T."/>
            <person name="Chen W.X."/>
            <person name="Zhang X.X."/>
            <person name="Chen W.F."/>
        </authorList>
    </citation>
    <scope>NUCLEOTIDE SEQUENCE [LARGE SCALE GENOMIC DNA]</scope>
    <source>
        <strain evidence="5 6">CCBAU 23380</strain>
    </source>
</reference>
<comment type="similarity">
    <text evidence="2">Belongs to the bacterial solute-binding protein 1 family.</text>
</comment>
<organism evidence="5 6">
    <name type="scientific">Sinorhizobium glycinis</name>
    <dbReference type="NCBI Taxonomy" id="1472378"/>
    <lineage>
        <taxon>Bacteria</taxon>
        <taxon>Pseudomonadati</taxon>
        <taxon>Pseudomonadota</taxon>
        <taxon>Alphaproteobacteria</taxon>
        <taxon>Hyphomicrobiales</taxon>
        <taxon>Rhizobiaceae</taxon>
        <taxon>Sinorhizobium/Ensifer group</taxon>
        <taxon>Sinorhizobium</taxon>
    </lineage>
</organism>
<evidence type="ECO:0000256" key="4">
    <source>
        <dbReference type="SAM" id="SignalP"/>
    </source>
</evidence>
<proteinExistence type="inferred from homology"/>
<dbReference type="Proteomes" id="UP000094025">
    <property type="component" value="Unassembled WGS sequence"/>
</dbReference>
<gene>
    <name evidence="5" type="ORF">AU381_25130</name>
</gene>
<dbReference type="NCBIfam" id="TIGR01409">
    <property type="entry name" value="TAT_signal_seq"/>
    <property type="match status" value="1"/>
</dbReference>
<evidence type="ECO:0000256" key="3">
    <source>
        <dbReference type="ARBA" id="ARBA00022764"/>
    </source>
</evidence>